<evidence type="ECO:0000313" key="2">
    <source>
        <dbReference type="Proteomes" id="UP000518904"/>
    </source>
</evidence>
<dbReference type="AlphaFoldDB" id="A0A7Y0XFL0"/>
<proteinExistence type="predicted"/>
<feature type="non-terminal residue" evidence="1">
    <location>
        <position position="1"/>
    </location>
</feature>
<dbReference type="EMBL" id="JABCLB010002461">
    <property type="protein sequence ID" value="NMU86572.1"/>
    <property type="molecule type" value="Genomic_DNA"/>
</dbReference>
<sequence length="120" mass="13770">IVNTKLGEHRGKKRVWLEGAKLAREGYEPGQKYDLVLKDSQVVIRVCDTGKFTVSKRTRNGRTMPIIDVSSQELAELFDGVEMLRVFIRQGTIVISAHHQHERVVERVERLFTKLENGEP</sequence>
<organism evidence="1 2">
    <name type="scientific">Vibrio parahaemolyticus</name>
    <dbReference type="NCBI Taxonomy" id="670"/>
    <lineage>
        <taxon>Bacteria</taxon>
        <taxon>Pseudomonadati</taxon>
        <taxon>Pseudomonadota</taxon>
        <taxon>Gammaproteobacteria</taxon>
        <taxon>Vibrionales</taxon>
        <taxon>Vibrionaceae</taxon>
        <taxon>Vibrio</taxon>
    </lineage>
</organism>
<reference evidence="1 2" key="1">
    <citation type="submission" date="2020-04" db="EMBL/GenBank/DDBJ databases">
        <title>Whole-genome sequencing of Vibrio spp. from China reveals different genetic environments of blaCTX-M-14 among diverse lineages.</title>
        <authorList>
            <person name="Zheng Z."/>
            <person name="Ye L."/>
            <person name="Chen S."/>
        </authorList>
    </citation>
    <scope>NUCLEOTIDE SEQUENCE [LARGE SCALE GENOMIC DNA]</scope>
    <source>
        <strain evidence="1 2">Vb0551</strain>
    </source>
</reference>
<accession>A0A7Y0XFL0</accession>
<dbReference type="Proteomes" id="UP000518904">
    <property type="component" value="Unassembled WGS sequence"/>
</dbReference>
<comment type="caution">
    <text evidence="1">The sequence shown here is derived from an EMBL/GenBank/DDBJ whole genome shotgun (WGS) entry which is preliminary data.</text>
</comment>
<protein>
    <submittedName>
        <fullName evidence="1">DNA cytosine methyltransferase</fullName>
    </submittedName>
</protein>
<evidence type="ECO:0000313" key="1">
    <source>
        <dbReference type="EMBL" id="NMU86572.1"/>
    </source>
</evidence>
<name>A0A7Y0XFL0_VIBPH</name>
<dbReference type="GO" id="GO:0032259">
    <property type="term" value="P:methylation"/>
    <property type="evidence" value="ECO:0007669"/>
    <property type="project" value="UniProtKB-KW"/>
</dbReference>
<gene>
    <name evidence="1" type="ORF">HKB16_27365</name>
</gene>
<feature type="non-terminal residue" evidence="1">
    <location>
        <position position="120"/>
    </location>
</feature>
<keyword evidence="1" id="KW-0808">Transferase</keyword>
<keyword evidence="1" id="KW-0489">Methyltransferase</keyword>
<dbReference type="GO" id="GO:0008168">
    <property type="term" value="F:methyltransferase activity"/>
    <property type="evidence" value="ECO:0007669"/>
    <property type="project" value="UniProtKB-KW"/>
</dbReference>